<evidence type="ECO:0000256" key="2">
    <source>
        <dbReference type="SAM" id="Phobius"/>
    </source>
</evidence>
<feature type="region of interest" description="Disordered" evidence="1">
    <location>
        <begin position="1"/>
        <end position="34"/>
    </location>
</feature>
<protein>
    <submittedName>
        <fullName evidence="3">Uncharacterized protein</fullName>
    </submittedName>
</protein>
<comment type="caution">
    <text evidence="3">The sequence shown here is derived from an EMBL/GenBank/DDBJ whole genome shotgun (WGS) entry which is preliminary data.</text>
</comment>
<reference evidence="3 4" key="1">
    <citation type="journal article" date="2019" name="Sci. Rep.">
        <title>Orb-weaving spider Araneus ventricosus genome elucidates the spidroin gene catalogue.</title>
        <authorList>
            <person name="Kono N."/>
            <person name="Nakamura H."/>
            <person name="Ohtoshi R."/>
            <person name="Moran D.A.P."/>
            <person name="Shinohara A."/>
            <person name="Yoshida Y."/>
            <person name="Fujiwara M."/>
            <person name="Mori M."/>
            <person name="Tomita M."/>
            <person name="Arakawa K."/>
        </authorList>
    </citation>
    <scope>NUCLEOTIDE SEQUENCE [LARGE SCALE GENOMIC DNA]</scope>
</reference>
<accession>A0A4Y2M7P8</accession>
<dbReference type="OrthoDB" id="10605219at2759"/>
<dbReference type="Proteomes" id="UP000499080">
    <property type="component" value="Unassembled WGS sequence"/>
</dbReference>
<evidence type="ECO:0000313" key="4">
    <source>
        <dbReference type="Proteomes" id="UP000499080"/>
    </source>
</evidence>
<evidence type="ECO:0000313" key="3">
    <source>
        <dbReference type="EMBL" id="GBN22524.1"/>
    </source>
</evidence>
<keyword evidence="2" id="KW-0472">Membrane</keyword>
<dbReference type="AlphaFoldDB" id="A0A4Y2M7P8"/>
<sequence length="112" mass="12080">MESNEADHSKKKSGSISSLFQRSPRKENDSSNEGAAVQEFMLSFRKKLTFGPNFVSFMYPSSTSNDKGHGLSDQEESENGLSNNMSALFVISAITGSAILSLPLALKDSGNI</sequence>
<keyword evidence="2" id="KW-1133">Transmembrane helix</keyword>
<evidence type="ECO:0000256" key="1">
    <source>
        <dbReference type="SAM" id="MobiDB-lite"/>
    </source>
</evidence>
<proteinExistence type="predicted"/>
<gene>
    <name evidence="3" type="ORF">AVEN_201164_1</name>
</gene>
<keyword evidence="4" id="KW-1185">Reference proteome</keyword>
<keyword evidence="2" id="KW-0812">Transmembrane</keyword>
<name>A0A4Y2M7P8_ARAVE</name>
<feature type="transmembrane region" description="Helical" evidence="2">
    <location>
        <begin position="85"/>
        <end position="106"/>
    </location>
</feature>
<dbReference type="EMBL" id="BGPR01202844">
    <property type="protein sequence ID" value="GBN22524.1"/>
    <property type="molecule type" value="Genomic_DNA"/>
</dbReference>
<organism evidence="3 4">
    <name type="scientific">Araneus ventricosus</name>
    <name type="common">Orbweaver spider</name>
    <name type="synonym">Epeira ventricosa</name>
    <dbReference type="NCBI Taxonomy" id="182803"/>
    <lineage>
        <taxon>Eukaryota</taxon>
        <taxon>Metazoa</taxon>
        <taxon>Ecdysozoa</taxon>
        <taxon>Arthropoda</taxon>
        <taxon>Chelicerata</taxon>
        <taxon>Arachnida</taxon>
        <taxon>Araneae</taxon>
        <taxon>Araneomorphae</taxon>
        <taxon>Entelegynae</taxon>
        <taxon>Araneoidea</taxon>
        <taxon>Araneidae</taxon>
        <taxon>Araneus</taxon>
    </lineage>
</organism>